<evidence type="ECO:0000313" key="1">
    <source>
        <dbReference type="EMBL" id="KAJ4404277.1"/>
    </source>
</evidence>
<reference evidence="1" key="1">
    <citation type="submission" date="2022-10" db="EMBL/GenBank/DDBJ databases">
        <title>Tapping the CABI collections for fungal endophytes: first genome assemblies for Collariella, Neodidymelliopsis, Ascochyta clinopodiicola, Didymella pomorum, Didymosphaeria variabile, Neocosmospora piperis and Neocucurbitaria cava.</title>
        <authorList>
            <person name="Hill R."/>
        </authorList>
    </citation>
    <scope>NUCLEOTIDE SEQUENCE</scope>
    <source>
        <strain evidence="1">IMI 355091</strain>
    </source>
</reference>
<dbReference type="AlphaFoldDB" id="A0A9W9D6P1"/>
<comment type="caution">
    <text evidence="1">The sequence shown here is derived from an EMBL/GenBank/DDBJ whole genome shotgun (WGS) entry which is preliminary data.</text>
</comment>
<protein>
    <submittedName>
        <fullName evidence="1">Uncharacterized protein</fullName>
    </submittedName>
</protein>
<gene>
    <name evidence="1" type="ORF">N0V91_005970</name>
</gene>
<dbReference type="Proteomes" id="UP001140510">
    <property type="component" value="Unassembled WGS sequence"/>
</dbReference>
<organism evidence="1 2">
    <name type="scientific">Didymella pomorum</name>
    <dbReference type="NCBI Taxonomy" id="749634"/>
    <lineage>
        <taxon>Eukaryota</taxon>
        <taxon>Fungi</taxon>
        <taxon>Dikarya</taxon>
        <taxon>Ascomycota</taxon>
        <taxon>Pezizomycotina</taxon>
        <taxon>Dothideomycetes</taxon>
        <taxon>Pleosporomycetidae</taxon>
        <taxon>Pleosporales</taxon>
        <taxon>Pleosporineae</taxon>
        <taxon>Didymellaceae</taxon>
        <taxon>Didymella</taxon>
    </lineage>
</organism>
<name>A0A9W9D6P1_9PLEO</name>
<accession>A0A9W9D6P1</accession>
<proteinExistence type="predicted"/>
<sequence length="473" mass="53614">MTNLSPDDVMASTALDRMDKLQADQYTVAFGPNGRQFFATPNGYAAVQLPMTVLKHILTKPVRKVVWASYGSHSDSWFFAYELQDGSSTFQVGAGLPPSLQKFIDRITPVDDLRSSLRVQLGANDSFVAWTKTSWACDGVPAAVEVELYRLSSAHLRSDSSTRGSMKGALSQIVWHTDGTYFIHAQQGYFWNFDSSVTLNAWVRLWLGRTAAASLTELSELVLFALDPHAPVAETFVLIKQQHDAHEAPFVIHFHQDTAHTAEALEPAPPVQPVQDTQLQHIEREPEKPKFFRWAISKTTGRPHPKDSWQLELWRGQKIKVWEDLGKSWHIAENGLGMKGWVHGTWFAFCGSRVHKDPYSTLTRFQEDMRKLLVPGQLRDFPPLLDYMGECANAACQPLKTTTTTQIGICVHNLHTLLEGSGHYSYDWLKEERNVWHPDKFARYCHPSCKEQLKTHAQEVFVLYGVLMDMCEK</sequence>
<evidence type="ECO:0000313" key="2">
    <source>
        <dbReference type="Proteomes" id="UP001140510"/>
    </source>
</evidence>
<dbReference type="EMBL" id="JAPEVA010000044">
    <property type="protein sequence ID" value="KAJ4404277.1"/>
    <property type="molecule type" value="Genomic_DNA"/>
</dbReference>
<keyword evidence="2" id="KW-1185">Reference proteome</keyword>
<dbReference type="OrthoDB" id="3797359at2759"/>